<sequence length="83" mass="9872">MYSVTFKWKEVVIYSEDGCTFWFPAGWGVDPPVLYIPSDDLWERVTPSCMHGRRDVIVERLQADSKHVLKELDRLFEHRSRDE</sequence>
<dbReference type="RefSeq" id="WP_203946161.1">
    <property type="nucleotide sequence ID" value="NZ_BOOR01000031.1"/>
</dbReference>
<keyword evidence="2" id="KW-1185">Reference proteome</keyword>
<protein>
    <submittedName>
        <fullName evidence="1">Uncharacterized protein</fullName>
    </submittedName>
</protein>
<dbReference type="AlphaFoldDB" id="A0A8J3V6T3"/>
<accession>A0A8J3V6T3</accession>
<evidence type="ECO:0000313" key="2">
    <source>
        <dbReference type="Proteomes" id="UP000605992"/>
    </source>
</evidence>
<organism evidence="1 2">
    <name type="scientific">Planotetraspora thailandica</name>
    <dbReference type="NCBI Taxonomy" id="487172"/>
    <lineage>
        <taxon>Bacteria</taxon>
        <taxon>Bacillati</taxon>
        <taxon>Actinomycetota</taxon>
        <taxon>Actinomycetes</taxon>
        <taxon>Streptosporangiales</taxon>
        <taxon>Streptosporangiaceae</taxon>
        <taxon>Planotetraspora</taxon>
    </lineage>
</organism>
<dbReference type="EMBL" id="BOOR01000031">
    <property type="protein sequence ID" value="GII55996.1"/>
    <property type="molecule type" value="Genomic_DNA"/>
</dbReference>
<name>A0A8J3V6T3_9ACTN</name>
<gene>
    <name evidence="1" type="ORF">Pth03_43850</name>
</gene>
<comment type="caution">
    <text evidence="1">The sequence shown here is derived from an EMBL/GenBank/DDBJ whole genome shotgun (WGS) entry which is preliminary data.</text>
</comment>
<proteinExistence type="predicted"/>
<evidence type="ECO:0000313" key="1">
    <source>
        <dbReference type="EMBL" id="GII55996.1"/>
    </source>
</evidence>
<dbReference type="Proteomes" id="UP000605992">
    <property type="component" value="Unassembled WGS sequence"/>
</dbReference>
<reference evidence="1" key="1">
    <citation type="submission" date="2021-01" db="EMBL/GenBank/DDBJ databases">
        <title>Whole genome shotgun sequence of Planotetraspora thailandica NBRC 104271.</title>
        <authorList>
            <person name="Komaki H."/>
            <person name="Tamura T."/>
        </authorList>
    </citation>
    <scope>NUCLEOTIDE SEQUENCE</scope>
    <source>
        <strain evidence="1">NBRC 104271</strain>
    </source>
</reference>